<accession>A0ABS7ULI7</accession>
<dbReference type="EMBL" id="JAIQUM010000002">
    <property type="protein sequence ID" value="MBZ5748922.1"/>
    <property type="molecule type" value="Genomic_DNA"/>
</dbReference>
<name>A0ABS7ULI7_9BACI</name>
<proteinExistence type="predicted"/>
<dbReference type="InterPro" id="IPR026838">
    <property type="entry name" value="YheC/D"/>
</dbReference>
<dbReference type="Proteomes" id="UP001165287">
    <property type="component" value="Unassembled WGS sequence"/>
</dbReference>
<organism evidence="1 2">
    <name type="scientific">Metabacillus rhizolycopersici</name>
    <dbReference type="NCBI Taxonomy" id="2875709"/>
    <lineage>
        <taxon>Bacteria</taxon>
        <taxon>Bacillati</taxon>
        <taxon>Bacillota</taxon>
        <taxon>Bacilli</taxon>
        <taxon>Bacillales</taxon>
        <taxon>Bacillaceae</taxon>
        <taxon>Metabacillus</taxon>
    </lineage>
</organism>
<dbReference type="RefSeq" id="WP_224136210.1">
    <property type="nucleotide sequence ID" value="NZ_JAIQUM010000002.1"/>
</dbReference>
<protein>
    <submittedName>
        <fullName evidence="1">YheC/YheD family protein</fullName>
    </submittedName>
</protein>
<gene>
    <name evidence="1" type="ORF">K9V48_01305</name>
</gene>
<keyword evidence="2" id="KW-1185">Reference proteome</keyword>
<sequence length="458" mass="52533">MNKTYTIKTTTDPIDHTIYLPMSTKEYGFIHTVSFGTLLLPCEINYSDELDQSILLSQELANQLMLPNEGKTHLLIHEGILNLGPLIGIFTAGFTESNLRPIGERSLFFAKFLSLDQSLGLFTFVFGAHHINWEEGVIQGFTYGKNGWEQGIFPFPNVVYDRLPNRRIENHQALKLVKKRLTDEYSIPWYNPGFFNKWSIHQLLIHDTQVAKYLPATFRTPSISKMEEMLASYQNIYLKPINGSLGLGVYQLMYSREDNHYYSRYRDENEINRLRKYPSIEHFLKVSFKDKLLSNYLAQQGIKLIRLDGKAIDFRVHTNKDEHGVWKVTALAAKVAGKGSVTTHLNYGGVVKTLEEIYDDPMERVKAFHDLTEAAIILSMSIDNNLEGFIGEIGFDLGIDTNGQIWMFEANSKPGRSIFCHPELKDADLLSRKSSLEYGLFLSMKSIFTPEKLIYEER</sequence>
<evidence type="ECO:0000313" key="2">
    <source>
        <dbReference type="Proteomes" id="UP001165287"/>
    </source>
</evidence>
<reference evidence="1" key="1">
    <citation type="submission" date="2024-05" db="EMBL/GenBank/DDBJ databases">
        <title>Metabacillus sp. nov., isolated from the rhizosphere soil of tomato plants.</title>
        <authorList>
            <person name="Ma R."/>
        </authorList>
    </citation>
    <scope>NUCLEOTIDE SEQUENCE</scope>
    <source>
        <strain evidence="1">DBTR6</strain>
    </source>
</reference>
<comment type="caution">
    <text evidence="1">The sequence shown here is derived from an EMBL/GenBank/DDBJ whole genome shotgun (WGS) entry which is preliminary data.</text>
</comment>
<dbReference type="SUPFAM" id="SSF56059">
    <property type="entry name" value="Glutathione synthetase ATP-binding domain-like"/>
    <property type="match status" value="1"/>
</dbReference>
<evidence type="ECO:0000313" key="1">
    <source>
        <dbReference type="EMBL" id="MBZ5748922.1"/>
    </source>
</evidence>
<dbReference type="Pfam" id="PF14398">
    <property type="entry name" value="ATPgrasp_YheCD"/>
    <property type="match status" value="1"/>
</dbReference>